<sequence length="403" mass="45064">MSINKRNEGDAMREIKLHWLFLGSLINNIAVSTVWPLTTVYMHNALGKSLTEVGIILFMYSASNVFGNYIGGKLFDRHNRYILTILGIIFSIVVSAGLILFNGWPAYPIGLVLFGFATGWNLTMINSLGTTVKLKSGRYIFNMLYLAQNVGVVFGTMAVGLLYPIGISSVFLLSTVILIIYGINAIFTYNKPDSIHPSKAQIKVKKVKLPKPKLTIIMTFFVSLAVIWIVYEQWVSNMSVYITGMGIPMSMYSLLWTLNAFLLVVFQLLINWISKYHDSLYFQIYFGIFFIGLSFFTLIFMHSYLGFVISMTVLTLGEASVIPSIPALVNELTPIEVKGKYQGLTNAWASVGKAIGPLVGGIVIDMTSYRSLFVISAMICLFLVIITKCIVRLKKQKITKYSK</sequence>
<name>A0ABY4PG72_9LACO</name>
<keyword evidence="5 7" id="KW-1133">Transmembrane helix</keyword>
<organism evidence="9 10">
    <name type="scientific">Apilactobacillus apisilvae</name>
    <dbReference type="NCBI Taxonomy" id="2923364"/>
    <lineage>
        <taxon>Bacteria</taxon>
        <taxon>Bacillati</taxon>
        <taxon>Bacillota</taxon>
        <taxon>Bacilli</taxon>
        <taxon>Lactobacillales</taxon>
        <taxon>Lactobacillaceae</taxon>
        <taxon>Apilactobacillus</taxon>
    </lineage>
</organism>
<evidence type="ECO:0000256" key="5">
    <source>
        <dbReference type="ARBA" id="ARBA00022989"/>
    </source>
</evidence>
<dbReference type="PROSITE" id="PS50850">
    <property type="entry name" value="MFS"/>
    <property type="match status" value="1"/>
</dbReference>
<gene>
    <name evidence="9" type="ORF">MOO46_05385</name>
</gene>
<comment type="subcellular location">
    <subcellularLocation>
        <location evidence="1">Cell membrane</location>
        <topology evidence="1">Multi-pass membrane protein</topology>
    </subcellularLocation>
</comment>
<dbReference type="InterPro" id="IPR050171">
    <property type="entry name" value="MFS_Transporters"/>
</dbReference>
<dbReference type="InterPro" id="IPR011701">
    <property type="entry name" value="MFS"/>
</dbReference>
<evidence type="ECO:0000256" key="4">
    <source>
        <dbReference type="ARBA" id="ARBA00022692"/>
    </source>
</evidence>
<keyword evidence="4 7" id="KW-0812">Transmembrane</keyword>
<feature type="transmembrane region" description="Helical" evidence="7">
    <location>
        <begin position="341"/>
        <end position="364"/>
    </location>
</feature>
<dbReference type="RefSeq" id="WP_249510667.1">
    <property type="nucleotide sequence ID" value="NZ_CP093362.1"/>
</dbReference>
<dbReference type="InterPro" id="IPR020846">
    <property type="entry name" value="MFS_dom"/>
</dbReference>
<feature type="domain" description="Major facilitator superfamily (MFS) profile" evidence="8">
    <location>
        <begin position="16"/>
        <end position="395"/>
    </location>
</feature>
<dbReference type="Proteomes" id="UP000831859">
    <property type="component" value="Chromosome"/>
</dbReference>
<evidence type="ECO:0000313" key="10">
    <source>
        <dbReference type="Proteomes" id="UP000831859"/>
    </source>
</evidence>
<evidence type="ECO:0000256" key="1">
    <source>
        <dbReference type="ARBA" id="ARBA00004651"/>
    </source>
</evidence>
<evidence type="ECO:0000259" key="8">
    <source>
        <dbReference type="PROSITE" id="PS50850"/>
    </source>
</evidence>
<dbReference type="Pfam" id="PF07690">
    <property type="entry name" value="MFS_1"/>
    <property type="match status" value="1"/>
</dbReference>
<keyword evidence="10" id="KW-1185">Reference proteome</keyword>
<evidence type="ECO:0000256" key="2">
    <source>
        <dbReference type="ARBA" id="ARBA00022448"/>
    </source>
</evidence>
<dbReference type="PANTHER" id="PTHR23517">
    <property type="entry name" value="RESISTANCE PROTEIN MDTM, PUTATIVE-RELATED-RELATED"/>
    <property type="match status" value="1"/>
</dbReference>
<feature type="transmembrane region" description="Helical" evidence="7">
    <location>
        <begin position="50"/>
        <end position="69"/>
    </location>
</feature>
<keyword evidence="2" id="KW-0813">Transport</keyword>
<evidence type="ECO:0000256" key="7">
    <source>
        <dbReference type="SAM" id="Phobius"/>
    </source>
</evidence>
<dbReference type="SUPFAM" id="SSF103473">
    <property type="entry name" value="MFS general substrate transporter"/>
    <property type="match status" value="1"/>
</dbReference>
<feature type="transmembrane region" description="Helical" evidence="7">
    <location>
        <begin position="307"/>
        <end position="329"/>
    </location>
</feature>
<dbReference type="Gene3D" id="1.20.1250.20">
    <property type="entry name" value="MFS general substrate transporter like domains"/>
    <property type="match status" value="2"/>
</dbReference>
<evidence type="ECO:0000256" key="6">
    <source>
        <dbReference type="ARBA" id="ARBA00023136"/>
    </source>
</evidence>
<evidence type="ECO:0000313" key="9">
    <source>
        <dbReference type="EMBL" id="UQS84683.1"/>
    </source>
</evidence>
<dbReference type="CDD" id="cd17329">
    <property type="entry name" value="MFS_MdtH_MDR_like"/>
    <property type="match status" value="1"/>
</dbReference>
<feature type="transmembrane region" description="Helical" evidence="7">
    <location>
        <begin position="251"/>
        <end position="273"/>
    </location>
</feature>
<proteinExistence type="predicted"/>
<accession>A0ABY4PG72</accession>
<feature type="transmembrane region" description="Helical" evidence="7">
    <location>
        <begin position="214"/>
        <end position="231"/>
    </location>
</feature>
<feature type="transmembrane region" description="Helical" evidence="7">
    <location>
        <begin position="370"/>
        <end position="391"/>
    </location>
</feature>
<feature type="transmembrane region" description="Helical" evidence="7">
    <location>
        <begin position="107"/>
        <end position="128"/>
    </location>
</feature>
<dbReference type="PANTHER" id="PTHR23517:SF10">
    <property type="entry name" value="MAJOR FACILITATOR SUPERFAMILY (MFS) PROFILE DOMAIN-CONTAINING PROTEIN"/>
    <property type="match status" value="1"/>
</dbReference>
<dbReference type="EMBL" id="CP093362">
    <property type="protein sequence ID" value="UQS84683.1"/>
    <property type="molecule type" value="Genomic_DNA"/>
</dbReference>
<keyword evidence="6 7" id="KW-0472">Membrane</keyword>
<feature type="transmembrane region" description="Helical" evidence="7">
    <location>
        <begin position="140"/>
        <end position="163"/>
    </location>
</feature>
<keyword evidence="3" id="KW-1003">Cell membrane</keyword>
<feature type="transmembrane region" description="Helical" evidence="7">
    <location>
        <begin position="280"/>
        <end position="301"/>
    </location>
</feature>
<reference evidence="9 10" key="1">
    <citation type="journal article" date="2022" name="Int. J. Syst. Evol. Microbiol.">
        <title>Apilactobacillus apisilvae sp. nov., Nicolia spurrieriana gen. nov. sp. nov., Bombilactobacillus folatiphilus sp. nov. and Bombilactobacillus thymidiniphilus sp. nov., four new lactic acid bacterial isolates from stingless bees Tetragonula carbonaria and Austroplebeia australis.</title>
        <authorList>
            <person name="Oliphant S.A."/>
            <person name="Watson-Haigh N.S."/>
            <person name="Sumby K.M."/>
            <person name="Gardner J."/>
            <person name="Groom S."/>
            <person name="Jiranek V."/>
        </authorList>
    </citation>
    <scope>NUCLEOTIDE SEQUENCE [LARGE SCALE GENOMIC DNA]</scope>
    <source>
        <strain evidence="9 10">SG5_A10</strain>
    </source>
</reference>
<protein>
    <submittedName>
        <fullName evidence="9">MFS transporter</fullName>
    </submittedName>
</protein>
<dbReference type="InterPro" id="IPR036259">
    <property type="entry name" value="MFS_trans_sf"/>
</dbReference>
<feature type="transmembrane region" description="Helical" evidence="7">
    <location>
        <begin position="169"/>
        <end position="189"/>
    </location>
</feature>
<evidence type="ECO:0000256" key="3">
    <source>
        <dbReference type="ARBA" id="ARBA00022475"/>
    </source>
</evidence>
<feature type="transmembrane region" description="Helical" evidence="7">
    <location>
        <begin position="20"/>
        <end position="38"/>
    </location>
</feature>
<feature type="transmembrane region" description="Helical" evidence="7">
    <location>
        <begin position="81"/>
        <end position="101"/>
    </location>
</feature>